<feature type="transmembrane region" description="Helical" evidence="1">
    <location>
        <begin position="112"/>
        <end position="133"/>
    </location>
</feature>
<keyword evidence="1" id="KW-0472">Membrane</keyword>
<feature type="transmembrane region" description="Helical" evidence="1">
    <location>
        <begin position="164"/>
        <end position="181"/>
    </location>
</feature>
<dbReference type="AlphaFoldDB" id="A0A6J6EUS6"/>
<name>A0A6J6EUS6_9ZZZZ</name>
<proteinExistence type="predicted"/>
<feature type="transmembrane region" description="Helical" evidence="1">
    <location>
        <begin position="6"/>
        <end position="23"/>
    </location>
</feature>
<dbReference type="EMBL" id="CAEZSR010000140">
    <property type="protein sequence ID" value="CAB4579109.1"/>
    <property type="molecule type" value="Genomic_DNA"/>
</dbReference>
<sequence length="231" mass="26103">MSWFPEWSWIIRAGIVIGVVQSVSRIRRIRRQYPDHRLARFFDWPIDDTGRPTRVYWLEGVTQADVENALYGYTDRRWGWLCRPAVRRALVIANPVSWALTLYGATDLPLNLGFADLALSWWALIPIPLWLAVRRSVRLIADAPAELLDERLVAVRDRTYVGSYRVLAFGLGLVAWFVVIANDAIDLSADALDTQLDLLTASAFAAIWAVPALPSVVLAWTMRDENPAGDD</sequence>
<evidence type="ECO:0000256" key="1">
    <source>
        <dbReference type="SAM" id="Phobius"/>
    </source>
</evidence>
<protein>
    <submittedName>
        <fullName evidence="2">Unannotated protein</fullName>
    </submittedName>
</protein>
<keyword evidence="1" id="KW-1133">Transmembrane helix</keyword>
<feature type="transmembrane region" description="Helical" evidence="1">
    <location>
        <begin position="85"/>
        <end position="106"/>
    </location>
</feature>
<feature type="transmembrane region" description="Helical" evidence="1">
    <location>
        <begin position="201"/>
        <end position="220"/>
    </location>
</feature>
<reference evidence="2" key="1">
    <citation type="submission" date="2020-05" db="EMBL/GenBank/DDBJ databases">
        <authorList>
            <person name="Chiriac C."/>
            <person name="Salcher M."/>
            <person name="Ghai R."/>
            <person name="Kavagutti S V."/>
        </authorList>
    </citation>
    <scope>NUCLEOTIDE SEQUENCE</scope>
</reference>
<accession>A0A6J6EUS6</accession>
<evidence type="ECO:0000313" key="2">
    <source>
        <dbReference type="EMBL" id="CAB4579109.1"/>
    </source>
</evidence>
<keyword evidence="1" id="KW-0812">Transmembrane</keyword>
<organism evidence="2">
    <name type="scientific">freshwater metagenome</name>
    <dbReference type="NCBI Taxonomy" id="449393"/>
    <lineage>
        <taxon>unclassified sequences</taxon>
        <taxon>metagenomes</taxon>
        <taxon>ecological metagenomes</taxon>
    </lineage>
</organism>
<gene>
    <name evidence="2" type="ORF">UFOPK1493_02933</name>
</gene>